<gene>
    <name evidence="2" type="ORF">CSOL1703_00015347</name>
</gene>
<dbReference type="EMBL" id="CABFOC020000046">
    <property type="protein sequence ID" value="CAH0054150.1"/>
    <property type="molecule type" value="Genomic_DNA"/>
</dbReference>
<feature type="region of interest" description="Disordered" evidence="1">
    <location>
        <begin position="965"/>
        <end position="1003"/>
    </location>
</feature>
<protein>
    <submittedName>
        <fullName evidence="2">Uncharacterized protein</fullName>
    </submittedName>
</protein>
<dbReference type="Proteomes" id="UP000775872">
    <property type="component" value="Unassembled WGS sequence"/>
</dbReference>
<reference evidence="3" key="1">
    <citation type="submission" date="2019-06" db="EMBL/GenBank/DDBJ databases">
        <authorList>
            <person name="Broberg M."/>
        </authorList>
    </citation>
    <scope>NUCLEOTIDE SEQUENCE [LARGE SCALE GENOMIC DNA]</scope>
</reference>
<evidence type="ECO:0000256" key="1">
    <source>
        <dbReference type="SAM" id="MobiDB-lite"/>
    </source>
</evidence>
<reference evidence="2 3" key="2">
    <citation type="submission" date="2021-10" db="EMBL/GenBank/DDBJ databases">
        <authorList>
            <person name="Piombo E."/>
        </authorList>
    </citation>
    <scope>NUCLEOTIDE SEQUENCE [LARGE SCALE GENOMIC DNA]</scope>
</reference>
<keyword evidence="3" id="KW-1185">Reference proteome</keyword>
<name>A0A9N9ZDB2_9HYPO</name>
<comment type="caution">
    <text evidence="2">The sequence shown here is derived from an EMBL/GenBank/DDBJ whole genome shotgun (WGS) entry which is preliminary data.</text>
</comment>
<accession>A0A9N9ZDB2</accession>
<organism evidence="2 3">
    <name type="scientific">Clonostachys solani</name>
    <dbReference type="NCBI Taxonomy" id="160281"/>
    <lineage>
        <taxon>Eukaryota</taxon>
        <taxon>Fungi</taxon>
        <taxon>Dikarya</taxon>
        <taxon>Ascomycota</taxon>
        <taxon>Pezizomycotina</taxon>
        <taxon>Sordariomycetes</taxon>
        <taxon>Hypocreomycetidae</taxon>
        <taxon>Hypocreales</taxon>
        <taxon>Bionectriaceae</taxon>
        <taxon>Clonostachys</taxon>
    </lineage>
</organism>
<dbReference type="OrthoDB" id="3538597at2759"/>
<feature type="region of interest" description="Disordered" evidence="1">
    <location>
        <begin position="127"/>
        <end position="156"/>
    </location>
</feature>
<evidence type="ECO:0000313" key="3">
    <source>
        <dbReference type="Proteomes" id="UP000775872"/>
    </source>
</evidence>
<evidence type="ECO:0000313" key="2">
    <source>
        <dbReference type="EMBL" id="CAH0054150.1"/>
    </source>
</evidence>
<dbReference type="AlphaFoldDB" id="A0A9N9ZDB2"/>
<proteinExistence type="predicted"/>
<sequence>MPLSRKNHEIFEKLRRRHRIVFSSELTSDQWPEGHRNVLEAIETAKSYRYSTYQASQDEITTKPWKNDAKRQAKKLVAKSKDCVSRNEATWRLACESLVFNRLAAEVACQTCRQRVWRSEIESSLDDNNRASSSLRKRQQQRERCRCPMSSRPDGEEEMVGLNKLFIDRADDMVVHPHSLAEELPQDQRPDRVYGLRQTRKFDELLLKKIGNGIFVEDRLQEQPHSTVGEALLFPFMVVEAKAGNAADEWHDIKLQTAFPIYTYLQTQQSLRAATGSRCRWDSGPLVWFFASRGDDWRLFLAYQSRVDAAASQSPLTTKTVMLPEPEIIAPVWTGCTSNLDAALQLFLIVDFIADWARDVYRASIITELRILSSPARDVSTVASETFVFSTQSIHGYDKMDEDIFGEPQEHRDDLQDAFKDLDSSFGAVRHVAPIESRFRALFITEDNVQTFLSSMEKTDRELFVKRVLATFDRPQYSQLSLTGENISSIEEAWTGNTRLRTPFNIRESRLNTLLVVTYHLSPSWEQIRELCLISITKQAFDIISGEAKIKTQPSQLKSEGDFSWVVDKVAQLKDLSAADNLSCCISRVCVYLDDYQLSSVASQFLGRFEKCDATVWELVNYTYKQHKRGDLEPDLPFLRLSTTVDVQMKTKTSTAAFARPLAVDHQLRWSRSSTVLVHGSLHRQGEVKGVPSLCVYLNEFYKEPPGVTDLARIITTTFQDHDVYHTTRDNGNLKLRTWNIYRDIWNLRNNYGVFFSYGDASFSKWLGDLGFPPPSRQGSPRGPFDTGRTMFERKYNPWQDPRLANNQARPSLRKKFVKELIMAEALEWARLARQSILLGNACCCLCGGELDSGDDEPEILYEAKVEGTSFDGSGIKGADSSVETPPLMPYNFRSRPQGEKEQEKIENLCLVCTEHMFHESHWGEGWQDWMREVLRMALCKSMADDAPEAGPVAGPSRLDIMSTPPLPESPHFKRYSSFGLDDGDQLPLVRKRRHSEDGVESSTKAIKPLIIDLTSDS</sequence>